<organism evidence="2 3">
    <name type="scientific">Paenibacillus aquistagni</name>
    <dbReference type="NCBI Taxonomy" id="1852522"/>
    <lineage>
        <taxon>Bacteria</taxon>
        <taxon>Bacillati</taxon>
        <taxon>Bacillota</taxon>
        <taxon>Bacilli</taxon>
        <taxon>Bacillales</taxon>
        <taxon>Paenibacillaceae</taxon>
        <taxon>Paenibacillus</taxon>
    </lineage>
</organism>
<dbReference type="PANTHER" id="PTHR33383:SF1">
    <property type="entry name" value="MEMBRANE PROTEIN INSERTION EFFICIENCY FACTOR-RELATED"/>
    <property type="match status" value="1"/>
</dbReference>
<evidence type="ECO:0000313" key="2">
    <source>
        <dbReference type="EMBL" id="SMG28281.1"/>
    </source>
</evidence>
<dbReference type="AlphaFoldDB" id="A0A1X7JJW8"/>
<keyword evidence="1" id="KW-0472">Membrane</keyword>
<dbReference type="STRING" id="1852522.SAMN06295960_1681"/>
<dbReference type="OrthoDB" id="9801753at2"/>
<protein>
    <recommendedName>
        <fullName evidence="1">Putative membrane protein insertion efficiency factor</fullName>
    </recommendedName>
</protein>
<comment type="similarity">
    <text evidence="1">Belongs to the UPF0161 family.</text>
</comment>
<evidence type="ECO:0000256" key="1">
    <source>
        <dbReference type="HAMAP-Rule" id="MF_00386"/>
    </source>
</evidence>
<comment type="subcellular location">
    <subcellularLocation>
        <location evidence="1">Cell membrane</location>
        <topology evidence="1">Peripheral membrane protein</topology>
        <orientation evidence="1">Cytoplasmic side</orientation>
    </subcellularLocation>
</comment>
<dbReference type="GO" id="GO:0005886">
    <property type="term" value="C:plasma membrane"/>
    <property type="evidence" value="ECO:0007669"/>
    <property type="project" value="UniProtKB-SubCell"/>
</dbReference>
<name>A0A1X7JJW8_9BACL</name>
<evidence type="ECO:0000313" key="3">
    <source>
        <dbReference type="Proteomes" id="UP000193834"/>
    </source>
</evidence>
<reference evidence="2 3" key="1">
    <citation type="submission" date="2017-04" db="EMBL/GenBank/DDBJ databases">
        <authorList>
            <person name="Afonso C.L."/>
            <person name="Miller P.J."/>
            <person name="Scott M.A."/>
            <person name="Spackman E."/>
            <person name="Goraichik I."/>
            <person name="Dimitrov K.M."/>
            <person name="Suarez D.L."/>
            <person name="Swayne D.E."/>
        </authorList>
    </citation>
    <scope>NUCLEOTIDE SEQUENCE [LARGE SCALE GENOMIC DNA]</scope>
    <source>
        <strain evidence="2 3">11</strain>
    </source>
</reference>
<dbReference type="NCBIfam" id="TIGR00278">
    <property type="entry name" value="membrane protein insertion efficiency factor YidD"/>
    <property type="match status" value="1"/>
</dbReference>
<dbReference type="SMART" id="SM01234">
    <property type="entry name" value="Haemolytic"/>
    <property type="match status" value="1"/>
</dbReference>
<dbReference type="HAMAP" id="MF_00386">
    <property type="entry name" value="UPF0161_YidD"/>
    <property type="match status" value="1"/>
</dbReference>
<sequence>MSESHDESLKPHDSRNSFGLRVAKAPVLFYRRYISPLKPPTCRFYPTCSQYALEAIEVHGAAKGSLLAMKRIAKCHPFHPGGIDKVPPKQQ</sequence>
<comment type="function">
    <text evidence="1">Could be involved in insertion of integral membrane proteins into the membrane.</text>
</comment>
<dbReference type="EMBL" id="FXAZ01000001">
    <property type="protein sequence ID" value="SMG28281.1"/>
    <property type="molecule type" value="Genomic_DNA"/>
</dbReference>
<dbReference type="Proteomes" id="UP000193834">
    <property type="component" value="Unassembled WGS sequence"/>
</dbReference>
<keyword evidence="1" id="KW-1003">Cell membrane</keyword>
<proteinExistence type="inferred from homology"/>
<dbReference type="Pfam" id="PF01809">
    <property type="entry name" value="YidD"/>
    <property type="match status" value="1"/>
</dbReference>
<accession>A0A1X7JJW8</accession>
<dbReference type="PANTHER" id="PTHR33383">
    <property type="entry name" value="MEMBRANE PROTEIN INSERTION EFFICIENCY FACTOR-RELATED"/>
    <property type="match status" value="1"/>
</dbReference>
<keyword evidence="3" id="KW-1185">Reference proteome</keyword>
<dbReference type="InterPro" id="IPR002696">
    <property type="entry name" value="Membr_insert_effic_factor_YidD"/>
</dbReference>
<gene>
    <name evidence="2" type="ORF">SAMN06295960_1681</name>
</gene>
<dbReference type="RefSeq" id="WP_085493794.1">
    <property type="nucleotide sequence ID" value="NZ_FXAZ01000001.1"/>
</dbReference>